<accession>A0A7X1KPZ7</accession>
<evidence type="ECO:0000256" key="4">
    <source>
        <dbReference type="ARBA" id="ARBA00023163"/>
    </source>
</evidence>
<dbReference type="Pfam" id="PF03466">
    <property type="entry name" value="LysR_substrate"/>
    <property type="match status" value="1"/>
</dbReference>
<dbReference type="PRINTS" id="PR00039">
    <property type="entry name" value="HTHLYSR"/>
</dbReference>
<keyword evidence="2" id="KW-0805">Transcription regulation</keyword>
<dbReference type="InterPro" id="IPR000847">
    <property type="entry name" value="LysR_HTH_N"/>
</dbReference>
<keyword evidence="7" id="KW-1185">Reference proteome</keyword>
<evidence type="ECO:0000313" key="7">
    <source>
        <dbReference type="Proteomes" id="UP000551327"/>
    </source>
</evidence>
<dbReference type="SUPFAM" id="SSF46785">
    <property type="entry name" value="Winged helix' DNA-binding domain"/>
    <property type="match status" value="1"/>
</dbReference>
<evidence type="ECO:0000259" key="5">
    <source>
        <dbReference type="PROSITE" id="PS50931"/>
    </source>
</evidence>
<feature type="domain" description="HTH lysR-type" evidence="5">
    <location>
        <begin position="3"/>
        <end position="60"/>
    </location>
</feature>
<name>A0A7X1KPZ7_9SPHN</name>
<dbReference type="Gene3D" id="1.10.10.10">
    <property type="entry name" value="Winged helix-like DNA-binding domain superfamily/Winged helix DNA-binding domain"/>
    <property type="match status" value="1"/>
</dbReference>
<protein>
    <submittedName>
        <fullName evidence="6">LysR family transcriptional regulator</fullName>
    </submittedName>
</protein>
<dbReference type="SUPFAM" id="SSF53850">
    <property type="entry name" value="Periplasmic binding protein-like II"/>
    <property type="match status" value="1"/>
</dbReference>
<dbReference type="FunFam" id="1.10.10.10:FF:000001">
    <property type="entry name" value="LysR family transcriptional regulator"/>
    <property type="match status" value="1"/>
</dbReference>
<gene>
    <name evidence="6" type="ORF">H7F53_08870</name>
</gene>
<dbReference type="EMBL" id="JACLAX010000007">
    <property type="protein sequence ID" value="MBC2669254.1"/>
    <property type="molecule type" value="Genomic_DNA"/>
</dbReference>
<dbReference type="InterPro" id="IPR005119">
    <property type="entry name" value="LysR_subst-bd"/>
</dbReference>
<dbReference type="Proteomes" id="UP000551327">
    <property type="component" value="Unassembled WGS sequence"/>
</dbReference>
<dbReference type="Gene3D" id="3.40.190.10">
    <property type="entry name" value="Periplasmic binding protein-like II"/>
    <property type="match status" value="2"/>
</dbReference>
<dbReference type="PANTHER" id="PTHR30346:SF0">
    <property type="entry name" value="HCA OPERON TRANSCRIPTIONAL ACTIVATOR HCAR"/>
    <property type="match status" value="1"/>
</dbReference>
<evidence type="ECO:0000256" key="1">
    <source>
        <dbReference type="ARBA" id="ARBA00009437"/>
    </source>
</evidence>
<dbReference type="InterPro" id="IPR036388">
    <property type="entry name" value="WH-like_DNA-bd_sf"/>
</dbReference>
<dbReference type="CDD" id="cd08414">
    <property type="entry name" value="PBP2_LTTR_aromatics_like"/>
    <property type="match status" value="1"/>
</dbReference>
<organism evidence="6 7">
    <name type="scientific">Novosphingobium piscinae</name>
    <dbReference type="NCBI Taxonomy" id="1507448"/>
    <lineage>
        <taxon>Bacteria</taxon>
        <taxon>Pseudomonadati</taxon>
        <taxon>Pseudomonadota</taxon>
        <taxon>Alphaproteobacteria</taxon>
        <taxon>Sphingomonadales</taxon>
        <taxon>Sphingomonadaceae</taxon>
        <taxon>Novosphingobium</taxon>
    </lineage>
</organism>
<evidence type="ECO:0000256" key="2">
    <source>
        <dbReference type="ARBA" id="ARBA00023015"/>
    </source>
</evidence>
<comment type="similarity">
    <text evidence="1">Belongs to the LysR transcriptional regulatory family.</text>
</comment>
<sequence length="298" mass="33237">MTVEIRQLRFAVMSADLRSFSRAAARLNVKQATLSRSVLQLEDKLGVKLFGRTTRGAEPTEAGKVFLETARRIITDLDNLQTTARAVGYGEQGRLAVGYCSSLMAGHVKAAFSDYLTRFPDVQFDGVEGDPDKLCSDLRAGTIDVAIAPHGSEEQGIASRPVWSERLVAALYPGHPLLEESRIYWGDLRREVFVVPRQGIGEMIRNLITARVTGQGYRPNIITQETSLESVLSMVPVGRFITIATEASMGVAWPELQFRDIYDNGGTARIDFALYWREDNENPALQRFFTMINERYPA</sequence>
<comment type="caution">
    <text evidence="6">The sequence shown here is derived from an EMBL/GenBank/DDBJ whole genome shotgun (WGS) entry which is preliminary data.</text>
</comment>
<dbReference type="GO" id="GO:0003677">
    <property type="term" value="F:DNA binding"/>
    <property type="evidence" value="ECO:0007669"/>
    <property type="project" value="UniProtKB-KW"/>
</dbReference>
<dbReference type="Pfam" id="PF00126">
    <property type="entry name" value="HTH_1"/>
    <property type="match status" value="1"/>
</dbReference>
<reference evidence="6 7" key="1">
    <citation type="submission" date="2020-08" db="EMBL/GenBank/DDBJ databases">
        <title>The genome sequence of type strain Novosphingobium piscinae KCTC 42194.</title>
        <authorList>
            <person name="Liu Y."/>
        </authorList>
    </citation>
    <scope>NUCLEOTIDE SEQUENCE [LARGE SCALE GENOMIC DNA]</scope>
    <source>
        <strain evidence="6 7">KCTC 42194</strain>
    </source>
</reference>
<dbReference type="PROSITE" id="PS50931">
    <property type="entry name" value="HTH_LYSR"/>
    <property type="match status" value="1"/>
</dbReference>
<evidence type="ECO:0000313" key="6">
    <source>
        <dbReference type="EMBL" id="MBC2669254.1"/>
    </source>
</evidence>
<dbReference type="GO" id="GO:0032993">
    <property type="term" value="C:protein-DNA complex"/>
    <property type="evidence" value="ECO:0007669"/>
    <property type="project" value="TreeGrafter"/>
</dbReference>
<dbReference type="GO" id="GO:0003700">
    <property type="term" value="F:DNA-binding transcription factor activity"/>
    <property type="evidence" value="ECO:0007669"/>
    <property type="project" value="InterPro"/>
</dbReference>
<evidence type="ECO:0000256" key="3">
    <source>
        <dbReference type="ARBA" id="ARBA00023125"/>
    </source>
</evidence>
<keyword evidence="4" id="KW-0804">Transcription</keyword>
<dbReference type="AlphaFoldDB" id="A0A7X1KPZ7"/>
<keyword evidence="3" id="KW-0238">DNA-binding</keyword>
<dbReference type="RefSeq" id="WP_185679126.1">
    <property type="nucleotide sequence ID" value="NZ_JACLAX010000007.1"/>
</dbReference>
<dbReference type="PANTHER" id="PTHR30346">
    <property type="entry name" value="TRANSCRIPTIONAL DUAL REGULATOR HCAR-RELATED"/>
    <property type="match status" value="1"/>
</dbReference>
<dbReference type="InterPro" id="IPR036390">
    <property type="entry name" value="WH_DNA-bd_sf"/>
</dbReference>
<proteinExistence type="inferred from homology"/>